<dbReference type="PANTHER" id="PTHR23272:SF161">
    <property type="entry name" value="ZINC FINGER BED DOMAIN-CONTAINING PROTEIN RICESLEEPER 1-LIKE"/>
    <property type="match status" value="1"/>
</dbReference>
<dbReference type="InterPro" id="IPR012337">
    <property type="entry name" value="RNaseH-like_sf"/>
</dbReference>
<reference evidence="2" key="1">
    <citation type="submission" date="2018-01" db="EMBL/GenBank/DDBJ databases">
        <authorList>
            <person name="Mao J.F."/>
        </authorList>
    </citation>
    <scope>NUCLEOTIDE SEQUENCE</scope>
    <source>
        <strain evidence="2">Huo1</strain>
        <tissue evidence="2">Leaf</tissue>
    </source>
</reference>
<dbReference type="EMBL" id="PNBA02000021">
    <property type="protein sequence ID" value="KAG6387128.1"/>
    <property type="molecule type" value="Genomic_DNA"/>
</dbReference>
<evidence type="ECO:0000313" key="2">
    <source>
        <dbReference type="EMBL" id="KAG6387128.1"/>
    </source>
</evidence>
<dbReference type="Proteomes" id="UP000298416">
    <property type="component" value="Unassembled WGS sequence"/>
</dbReference>
<evidence type="ECO:0000313" key="3">
    <source>
        <dbReference type="Proteomes" id="UP000298416"/>
    </source>
</evidence>
<keyword evidence="3" id="KW-1185">Reference proteome</keyword>
<comment type="caution">
    <text evidence="2">The sequence shown here is derived from an EMBL/GenBank/DDBJ whole genome shotgun (WGS) entry which is preliminary data.</text>
</comment>
<dbReference type="GO" id="GO:0046983">
    <property type="term" value="F:protein dimerization activity"/>
    <property type="evidence" value="ECO:0007669"/>
    <property type="project" value="InterPro"/>
</dbReference>
<name>A0A8X8W313_SALSN</name>
<dbReference type="PANTHER" id="PTHR23272">
    <property type="entry name" value="BED FINGER-RELATED"/>
    <property type="match status" value="1"/>
</dbReference>
<dbReference type="Pfam" id="PF05699">
    <property type="entry name" value="Dimer_Tnp_hAT"/>
    <property type="match status" value="1"/>
</dbReference>
<reference evidence="2" key="2">
    <citation type="submission" date="2020-08" db="EMBL/GenBank/DDBJ databases">
        <title>Plant Genome Project.</title>
        <authorList>
            <person name="Zhang R.-G."/>
        </authorList>
    </citation>
    <scope>NUCLEOTIDE SEQUENCE</scope>
    <source>
        <strain evidence="2">Huo1</strain>
        <tissue evidence="2">Leaf</tissue>
    </source>
</reference>
<dbReference type="InterPro" id="IPR008906">
    <property type="entry name" value="HATC_C_dom"/>
</dbReference>
<protein>
    <recommendedName>
        <fullName evidence="1">HAT C-terminal dimerisation domain-containing protein</fullName>
    </recommendedName>
</protein>
<organism evidence="2">
    <name type="scientific">Salvia splendens</name>
    <name type="common">Scarlet sage</name>
    <dbReference type="NCBI Taxonomy" id="180675"/>
    <lineage>
        <taxon>Eukaryota</taxon>
        <taxon>Viridiplantae</taxon>
        <taxon>Streptophyta</taxon>
        <taxon>Embryophyta</taxon>
        <taxon>Tracheophyta</taxon>
        <taxon>Spermatophyta</taxon>
        <taxon>Magnoliopsida</taxon>
        <taxon>eudicotyledons</taxon>
        <taxon>Gunneridae</taxon>
        <taxon>Pentapetalae</taxon>
        <taxon>asterids</taxon>
        <taxon>lamiids</taxon>
        <taxon>Lamiales</taxon>
        <taxon>Lamiaceae</taxon>
        <taxon>Nepetoideae</taxon>
        <taxon>Mentheae</taxon>
        <taxon>Salviinae</taxon>
        <taxon>Salvia</taxon>
        <taxon>Salvia subgen. Calosphace</taxon>
        <taxon>core Calosphace</taxon>
    </lineage>
</organism>
<sequence>MSHQMKLTRYLSNSLYVMAEDEVDDFDILEWWKKYTVAFPIMPKMARDILAIPISSVASEAAFSMGGCVLSPFRSSLTPRVVEALLCAEDWLRSSNCFIKDDEGDPETAIDKHYDEL</sequence>
<gene>
    <name evidence="2" type="ORF">SASPL_152313</name>
</gene>
<dbReference type="AlphaFoldDB" id="A0A8X8W313"/>
<evidence type="ECO:0000259" key="1">
    <source>
        <dbReference type="Pfam" id="PF05699"/>
    </source>
</evidence>
<feature type="domain" description="HAT C-terminal dimerisation" evidence="1">
    <location>
        <begin position="7"/>
        <end position="92"/>
    </location>
</feature>
<accession>A0A8X8W313</accession>
<dbReference type="SUPFAM" id="SSF53098">
    <property type="entry name" value="Ribonuclease H-like"/>
    <property type="match status" value="1"/>
</dbReference>
<proteinExistence type="predicted"/>